<sequence>MPFATRFRLFRFRLLALLVLLASAASSCQSSRASFSFQSISLSSPVRVAEKPVKLVDSMAAVSVPVRAGHPVAATLPAPRPQPVGRVSKTSAAAVVPAETTPAKLASAPARHRRAWLARPRAATEAGLGTTVLGVLGLIMLPVAALGLILSGGALGWIIVGGLAALAVLVAWLDPFGE</sequence>
<evidence type="ECO:0000256" key="2">
    <source>
        <dbReference type="SAM" id="SignalP"/>
    </source>
</evidence>
<keyword evidence="1" id="KW-0812">Transmembrane</keyword>
<keyword evidence="1" id="KW-1133">Transmembrane helix</keyword>
<dbReference type="Proteomes" id="UP000618931">
    <property type="component" value="Unassembled WGS sequence"/>
</dbReference>
<proteinExistence type="predicted"/>
<reference evidence="3 4" key="1">
    <citation type="submission" date="2020-11" db="EMBL/GenBank/DDBJ databases">
        <authorList>
            <person name="Kim M.K."/>
        </authorList>
    </citation>
    <scope>NUCLEOTIDE SEQUENCE [LARGE SCALE GENOMIC DNA]</scope>
    <source>
        <strain evidence="3 4">BT662</strain>
    </source>
</reference>
<feature type="transmembrane region" description="Helical" evidence="1">
    <location>
        <begin position="155"/>
        <end position="173"/>
    </location>
</feature>
<keyword evidence="2" id="KW-0732">Signal</keyword>
<gene>
    <name evidence="3" type="ORF">I2H31_22085</name>
</gene>
<evidence type="ECO:0000256" key="1">
    <source>
        <dbReference type="SAM" id="Phobius"/>
    </source>
</evidence>
<keyword evidence="1" id="KW-0472">Membrane</keyword>
<feature type="signal peptide" evidence="2">
    <location>
        <begin position="1"/>
        <end position="24"/>
    </location>
</feature>
<feature type="chain" id="PRO_5047052053" evidence="2">
    <location>
        <begin position="25"/>
        <end position="178"/>
    </location>
</feature>
<name>A0ABS0IA72_9BACT</name>
<feature type="transmembrane region" description="Helical" evidence="1">
    <location>
        <begin position="126"/>
        <end position="148"/>
    </location>
</feature>
<dbReference type="EMBL" id="JADQDM010000019">
    <property type="protein sequence ID" value="MBF9223807.1"/>
    <property type="molecule type" value="Genomic_DNA"/>
</dbReference>
<dbReference type="PROSITE" id="PS51257">
    <property type="entry name" value="PROKAR_LIPOPROTEIN"/>
    <property type="match status" value="1"/>
</dbReference>
<accession>A0ABS0IA72</accession>
<dbReference type="RefSeq" id="WP_196295231.1">
    <property type="nucleotide sequence ID" value="NZ_JADQDM010000019.1"/>
</dbReference>
<comment type="caution">
    <text evidence="3">The sequence shown here is derived from an EMBL/GenBank/DDBJ whole genome shotgun (WGS) entry which is preliminary data.</text>
</comment>
<evidence type="ECO:0000313" key="4">
    <source>
        <dbReference type="Proteomes" id="UP000618931"/>
    </source>
</evidence>
<keyword evidence="4" id="KW-1185">Reference proteome</keyword>
<protein>
    <submittedName>
        <fullName evidence="3">Uncharacterized protein</fullName>
    </submittedName>
</protein>
<organism evidence="3 4">
    <name type="scientific">Hymenobacter ruricola</name>
    <dbReference type="NCBI Taxonomy" id="2791023"/>
    <lineage>
        <taxon>Bacteria</taxon>
        <taxon>Pseudomonadati</taxon>
        <taxon>Bacteroidota</taxon>
        <taxon>Cytophagia</taxon>
        <taxon>Cytophagales</taxon>
        <taxon>Hymenobacteraceae</taxon>
        <taxon>Hymenobacter</taxon>
    </lineage>
</organism>
<evidence type="ECO:0000313" key="3">
    <source>
        <dbReference type="EMBL" id="MBF9223807.1"/>
    </source>
</evidence>